<reference evidence="1" key="3">
    <citation type="submission" date="2025-09" db="UniProtKB">
        <authorList>
            <consortium name="Ensembl"/>
        </authorList>
    </citation>
    <scope>IDENTIFICATION</scope>
</reference>
<evidence type="ECO:0000313" key="2">
    <source>
        <dbReference type="Proteomes" id="UP000008225"/>
    </source>
</evidence>
<reference evidence="1" key="2">
    <citation type="submission" date="2025-08" db="UniProtKB">
        <authorList>
            <consortium name="Ensembl"/>
        </authorList>
    </citation>
    <scope>IDENTIFICATION</scope>
</reference>
<keyword evidence="2" id="KW-1185">Reference proteome</keyword>
<organism evidence="1 2">
    <name type="scientific">Callithrix jacchus</name>
    <name type="common">White-tufted-ear marmoset</name>
    <name type="synonym">Simia Jacchus</name>
    <dbReference type="NCBI Taxonomy" id="9483"/>
    <lineage>
        <taxon>Eukaryota</taxon>
        <taxon>Metazoa</taxon>
        <taxon>Chordata</taxon>
        <taxon>Craniata</taxon>
        <taxon>Vertebrata</taxon>
        <taxon>Euteleostomi</taxon>
        <taxon>Mammalia</taxon>
        <taxon>Eutheria</taxon>
        <taxon>Euarchontoglires</taxon>
        <taxon>Primates</taxon>
        <taxon>Haplorrhini</taxon>
        <taxon>Platyrrhini</taxon>
        <taxon>Cebidae</taxon>
        <taxon>Callitrichinae</taxon>
        <taxon>Callithrix</taxon>
        <taxon>Callithrix</taxon>
    </lineage>
</organism>
<accession>A0A8I3W3E1</accession>
<proteinExistence type="predicted"/>
<dbReference type="Proteomes" id="UP000008225">
    <property type="component" value="Chromosome 2"/>
</dbReference>
<protein>
    <submittedName>
        <fullName evidence="1">Uncharacterized protein</fullName>
    </submittedName>
</protein>
<dbReference type="PANTHER" id="PTHR46254:SF3">
    <property type="entry name" value="SECRETED PROTEIN"/>
    <property type="match status" value="1"/>
</dbReference>
<dbReference type="GeneTree" id="ENSGT00940000163244"/>
<dbReference type="AlphaFoldDB" id="A0A8I3W3E1"/>
<evidence type="ECO:0000313" key="1">
    <source>
        <dbReference type="Ensembl" id="ENSCJAP00000080657.1"/>
    </source>
</evidence>
<dbReference type="Ensembl" id="ENSCJAT00000127322.1">
    <property type="protein sequence ID" value="ENSCJAP00000080657.1"/>
    <property type="gene ID" value="ENSCJAG00000078294.1"/>
</dbReference>
<reference evidence="1 2" key="1">
    <citation type="submission" date="2009-03" db="EMBL/GenBank/DDBJ databases">
        <authorList>
            <person name="Warren W."/>
            <person name="Ye L."/>
            <person name="Minx P."/>
            <person name="Worley K."/>
            <person name="Gibbs R."/>
            <person name="Wilson R.K."/>
        </authorList>
    </citation>
    <scope>NUCLEOTIDE SEQUENCE [LARGE SCALE GENOMIC DNA]</scope>
</reference>
<dbReference type="PANTHER" id="PTHR46254">
    <property type="entry name" value="PROTEIN GVQW1-RELATED"/>
    <property type="match status" value="1"/>
</dbReference>
<sequence length="167" mass="18993">MKKFTFGHPGEFPTEFHWPELVHSASLVNPKAQVIPTPTPPALPLSHHSFFLFFFFLFLRRNFALVAQVGVQWCNLRSLQPPPPRFKRFSCLMPVIPALWEAEVGGSSEVKSSRSAWPTWQNPISLKITEKKPKKQKTVARCGSACLFFPAAQEAGESLELGRWRFQ</sequence>
<name>A0A8I3W3E1_CALJA</name>